<evidence type="ECO:0000256" key="5">
    <source>
        <dbReference type="ARBA" id="ARBA00022737"/>
    </source>
</evidence>
<comment type="caution">
    <text evidence="11">The sequence shown here is derived from an EMBL/GenBank/DDBJ whole genome shotgun (WGS) entry which is preliminary data.</text>
</comment>
<name>A0AAW0EVZ5_9TRYP</name>
<sequence length="290" mass="30741">MVGDVASLRNDVIAGTAGGFAGMAIEYPFDTVKVLLQMHGGTRYAGYVDCAVQVFQRDGVAGFYRGVTARLLASGIEHAWVLASYKWTLRCIGAGESPSPGEILIGGCGSGVASAVCLTPFELVKCRLQADDVPGQRRYRGSLHCARQVVRHHGLAGLYTGGLATLCREVPGTAAWCGTYDAVKRWLTPAGASPQSLPVYQLMFAGGCSGVAYWTIFYPSDVVKTRLQVDPTYARLGLRGAMARVYAEGGVRALYRGWAVTAARSFPSNAVIFAVFDCCSRALAPPSAGP</sequence>
<dbReference type="Gene3D" id="1.50.40.10">
    <property type="entry name" value="Mitochondrial carrier domain"/>
    <property type="match status" value="1"/>
</dbReference>
<dbReference type="PRINTS" id="PR00926">
    <property type="entry name" value="MITOCARRIER"/>
</dbReference>
<dbReference type="PANTHER" id="PTHR45624:SF12">
    <property type="entry name" value="MITOCHONDRIAL ORNITHINE TRANSPORTER 1"/>
    <property type="match status" value="1"/>
</dbReference>
<dbReference type="AlphaFoldDB" id="A0AAW0EVZ5"/>
<dbReference type="PROSITE" id="PS50920">
    <property type="entry name" value="SOLCAR"/>
    <property type="match status" value="3"/>
</dbReference>
<keyword evidence="5" id="KW-0677">Repeat</keyword>
<accession>A0AAW0EVZ5</accession>
<organism evidence="11 12">
    <name type="scientific">Novymonas esmeraldas</name>
    <dbReference type="NCBI Taxonomy" id="1808958"/>
    <lineage>
        <taxon>Eukaryota</taxon>
        <taxon>Discoba</taxon>
        <taxon>Euglenozoa</taxon>
        <taxon>Kinetoplastea</taxon>
        <taxon>Metakinetoplastina</taxon>
        <taxon>Trypanosomatida</taxon>
        <taxon>Trypanosomatidae</taxon>
        <taxon>Novymonas</taxon>
    </lineage>
</organism>
<dbReference type="InterPro" id="IPR050567">
    <property type="entry name" value="Mitochondrial_Carrier"/>
</dbReference>
<dbReference type="GO" id="GO:0000064">
    <property type="term" value="F:L-ornithine transmembrane transporter activity"/>
    <property type="evidence" value="ECO:0007669"/>
    <property type="project" value="TreeGrafter"/>
</dbReference>
<evidence type="ECO:0000256" key="1">
    <source>
        <dbReference type="ARBA" id="ARBA00004225"/>
    </source>
</evidence>
<feature type="repeat" description="Solcar" evidence="9">
    <location>
        <begin position="101"/>
        <end position="186"/>
    </location>
</feature>
<comment type="similarity">
    <text evidence="2 10">Belongs to the mitochondrial carrier (TC 2.A.29) family.</text>
</comment>
<dbReference type="Proteomes" id="UP001430356">
    <property type="component" value="Unassembled WGS sequence"/>
</dbReference>
<protein>
    <submittedName>
        <fullName evidence="11">Mitochondrial ornithine carrier protein-like protein</fullName>
    </submittedName>
</protein>
<keyword evidence="6" id="KW-1133">Transmembrane helix</keyword>
<dbReference type="GO" id="GO:0031966">
    <property type="term" value="C:mitochondrial membrane"/>
    <property type="evidence" value="ECO:0007669"/>
    <property type="project" value="UniProtKB-SubCell"/>
</dbReference>
<evidence type="ECO:0000256" key="7">
    <source>
        <dbReference type="ARBA" id="ARBA00023128"/>
    </source>
</evidence>
<feature type="repeat" description="Solcar" evidence="9">
    <location>
        <begin position="9"/>
        <end position="91"/>
    </location>
</feature>
<dbReference type="GO" id="GO:1990575">
    <property type="term" value="P:mitochondrial L-ornithine transmembrane transport"/>
    <property type="evidence" value="ECO:0007669"/>
    <property type="project" value="TreeGrafter"/>
</dbReference>
<gene>
    <name evidence="11" type="ORF">NESM_000785300</name>
</gene>
<keyword evidence="12" id="KW-1185">Reference proteome</keyword>
<evidence type="ECO:0000256" key="4">
    <source>
        <dbReference type="ARBA" id="ARBA00022692"/>
    </source>
</evidence>
<evidence type="ECO:0000256" key="6">
    <source>
        <dbReference type="ARBA" id="ARBA00022989"/>
    </source>
</evidence>
<dbReference type="PANTHER" id="PTHR45624">
    <property type="entry name" value="MITOCHONDRIAL BASIC AMINO ACIDS TRANSPORTER-RELATED"/>
    <property type="match status" value="1"/>
</dbReference>
<dbReference type="InterPro" id="IPR018108">
    <property type="entry name" value="MCP_transmembrane"/>
</dbReference>
<evidence type="ECO:0000313" key="11">
    <source>
        <dbReference type="EMBL" id="KAK7198278.1"/>
    </source>
</evidence>
<keyword evidence="8 9" id="KW-0472">Membrane</keyword>
<dbReference type="Pfam" id="PF00153">
    <property type="entry name" value="Mito_carr"/>
    <property type="match status" value="3"/>
</dbReference>
<dbReference type="InterPro" id="IPR023395">
    <property type="entry name" value="MCP_dom_sf"/>
</dbReference>
<evidence type="ECO:0000256" key="3">
    <source>
        <dbReference type="ARBA" id="ARBA00022448"/>
    </source>
</evidence>
<feature type="repeat" description="Solcar" evidence="9">
    <location>
        <begin position="197"/>
        <end position="282"/>
    </location>
</feature>
<proteinExistence type="inferred from homology"/>
<evidence type="ECO:0000256" key="2">
    <source>
        <dbReference type="ARBA" id="ARBA00006375"/>
    </source>
</evidence>
<dbReference type="InterPro" id="IPR002067">
    <property type="entry name" value="MCP"/>
</dbReference>
<dbReference type="SUPFAM" id="SSF103506">
    <property type="entry name" value="Mitochondrial carrier"/>
    <property type="match status" value="1"/>
</dbReference>
<comment type="subcellular location">
    <subcellularLocation>
        <location evidence="1">Mitochondrion membrane</location>
        <topology evidence="1">Multi-pass membrane protein</topology>
    </subcellularLocation>
</comment>
<evidence type="ECO:0000256" key="9">
    <source>
        <dbReference type="PROSITE-ProRule" id="PRU00282"/>
    </source>
</evidence>
<dbReference type="EMBL" id="JAECZO010000141">
    <property type="protein sequence ID" value="KAK7198278.1"/>
    <property type="molecule type" value="Genomic_DNA"/>
</dbReference>
<keyword evidence="7" id="KW-0496">Mitochondrion</keyword>
<evidence type="ECO:0000313" key="12">
    <source>
        <dbReference type="Proteomes" id="UP001430356"/>
    </source>
</evidence>
<evidence type="ECO:0000256" key="10">
    <source>
        <dbReference type="RuleBase" id="RU000488"/>
    </source>
</evidence>
<keyword evidence="3 10" id="KW-0813">Transport</keyword>
<evidence type="ECO:0000256" key="8">
    <source>
        <dbReference type="ARBA" id="ARBA00023136"/>
    </source>
</evidence>
<reference evidence="11 12" key="1">
    <citation type="journal article" date="2021" name="MBio">
        <title>A New Model Trypanosomatid, Novymonas esmeraldas: Genomic Perception of Its 'Candidatus Pandoraea novymonadis' Endosymbiont.</title>
        <authorList>
            <person name="Zakharova A."/>
            <person name="Saura A."/>
            <person name="Butenko A."/>
            <person name="Podesvova L."/>
            <person name="Warmusova S."/>
            <person name="Kostygov A.Y."/>
            <person name="Nenarokova A."/>
            <person name="Lukes J."/>
            <person name="Opperdoes F.R."/>
            <person name="Yurchenko V."/>
        </authorList>
    </citation>
    <scope>NUCLEOTIDE SEQUENCE [LARGE SCALE GENOMIC DNA]</scope>
    <source>
        <strain evidence="11 12">E262AT.01</strain>
    </source>
</reference>
<keyword evidence="4 9" id="KW-0812">Transmembrane</keyword>